<sequence>MRMCTCQEMDQCVEEAKGQTDQCAEPCFKEFEKLRMLEKPQVLKTCLQSKKRMLVQLIPCFKQHLHARSQAIKSAGFCMKNCIIKEKNPHGFCFERIGCMPRITDAQAKQAIEKCSTQVNWKQEVQTICDCSREAGIGDLQDFCKLMIST</sequence>
<dbReference type="Proteomes" id="UP001177023">
    <property type="component" value="Unassembled WGS sequence"/>
</dbReference>
<name>A0AA36CD98_9BILA</name>
<feature type="non-terminal residue" evidence="1">
    <location>
        <position position="150"/>
    </location>
</feature>
<evidence type="ECO:0000313" key="1">
    <source>
        <dbReference type="EMBL" id="CAJ0566878.1"/>
    </source>
</evidence>
<evidence type="ECO:0000313" key="2">
    <source>
        <dbReference type="Proteomes" id="UP001177023"/>
    </source>
</evidence>
<dbReference type="AlphaFoldDB" id="A0AA36CD98"/>
<keyword evidence="2" id="KW-1185">Reference proteome</keyword>
<dbReference type="PANTHER" id="PTHR34401:SF1">
    <property type="entry name" value="DUF19 DOMAIN-CONTAINING PROTEIN"/>
    <property type="match status" value="1"/>
</dbReference>
<dbReference type="PANTHER" id="PTHR34401">
    <property type="entry name" value="PROTEIN CBG12388-RELATED"/>
    <property type="match status" value="1"/>
</dbReference>
<accession>A0AA36CD98</accession>
<protein>
    <submittedName>
        <fullName evidence="1">Uncharacterized protein</fullName>
    </submittedName>
</protein>
<dbReference type="EMBL" id="CATQJA010001341">
    <property type="protein sequence ID" value="CAJ0566878.1"/>
    <property type="molecule type" value="Genomic_DNA"/>
</dbReference>
<proteinExistence type="predicted"/>
<organism evidence="1 2">
    <name type="scientific">Mesorhabditis spiculigera</name>
    <dbReference type="NCBI Taxonomy" id="96644"/>
    <lineage>
        <taxon>Eukaryota</taxon>
        <taxon>Metazoa</taxon>
        <taxon>Ecdysozoa</taxon>
        <taxon>Nematoda</taxon>
        <taxon>Chromadorea</taxon>
        <taxon>Rhabditida</taxon>
        <taxon>Rhabditina</taxon>
        <taxon>Rhabditomorpha</taxon>
        <taxon>Rhabditoidea</taxon>
        <taxon>Rhabditidae</taxon>
        <taxon>Mesorhabditinae</taxon>
        <taxon>Mesorhabditis</taxon>
    </lineage>
</organism>
<reference evidence="1" key="1">
    <citation type="submission" date="2023-06" db="EMBL/GenBank/DDBJ databases">
        <authorList>
            <person name="Delattre M."/>
        </authorList>
    </citation>
    <scope>NUCLEOTIDE SEQUENCE</scope>
    <source>
        <strain evidence="1">AF72</strain>
    </source>
</reference>
<comment type="caution">
    <text evidence="1">The sequence shown here is derived from an EMBL/GenBank/DDBJ whole genome shotgun (WGS) entry which is preliminary data.</text>
</comment>
<gene>
    <name evidence="1" type="ORF">MSPICULIGERA_LOCUS5461</name>
</gene>